<dbReference type="RefSeq" id="WP_019686706.1">
    <property type="nucleotide sequence ID" value="NZ_CP036496.1"/>
</dbReference>
<reference evidence="1 2" key="1">
    <citation type="submission" date="2018-06" db="EMBL/GenBank/DDBJ databases">
        <authorList>
            <consortium name="Pathogen Informatics"/>
            <person name="Doyle S."/>
        </authorList>
    </citation>
    <scope>NUCLEOTIDE SEQUENCE [LARGE SCALE GENOMIC DNA]</scope>
    <source>
        <strain evidence="1 2">NCTC10343</strain>
    </source>
</reference>
<name>A0A378XWC1_PAEPO</name>
<dbReference type="EMBL" id="UGSC01000001">
    <property type="protein sequence ID" value="SUA68317.1"/>
    <property type="molecule type" value="Genomic_DNA"/>
</dbReference>
<accession>A0A378XWC1</accession>
<dbReference type="GeneID" id="93350408"/>
<evidence type="ECO:0000313" key="1">
    <source>
        <dbReference type="EMBL" id="SUA68317.1"/>
    </source>
</evidence>
<sequence length="130" mass="15241">MKRVSVIQNGRDDHIVIVWDVNELRGNPFTFTTQEPRIEVLLYHKEKYVSLVVNYKQIEFVVDLTLVFNRTALEHIAKHRNIIFTSAEYRQISSQFNSETYLLFHQYGSLNCKVGADVANVLDTFLKVYE</sequence>
<protein>
    <submittedName>
        <fullName evidence="1">Uncharacterized protein</fullName>
    </submittedName>
</protein>
<proteinExistence type="predicted"/>
<dbReference type="Proteomes" id="UP000254400">
    <property type="component" value="Unassembled WGS sequence"/>
</dbReference>
<gene>
    <name evidence="1" type="ORF">NCTC10343_01621</name>
</gene>
<organism evidence="1 2">
    <name type="scientific">Paenibacillus polymyxa</name>
    <name type="common">Bacillus polymyxa</name>
    <dbReference type="NCBI Taxonomy" id="1406"/>
    <lineage>
        <taxon>Bacteria</taxon>
        <taxon>Bacillati</taxon>
        <taxon>Bacillota</taxon>
        <taxon>Bacilli</taxon>
        <taxon>Bacillales</taxon>
        <taxon>Paenibacillaceae</taxon>
        <taxon>Paenibacillus</taxon>
    </lineage>
</organism>
<evidence type="ECO:0000313" key="2">
    <source>
        <dbReference type="Proteomes" id="UP000254400"/>
    </source>
</evidence>
<dbReference type="AlphaFoldDB" id="A0A378XWC1"/>